<protein>
    <submittedName>
        <fullName evidence="1">Uncharacterized protein</fullName>
    </submittedName>
</protein>
<accession>A0AAE7V460</accession>
<keyword evidence="2" id="KW-1185">Reference proteome</keyword>
<dbReference type="Proteomes" id="UP000827562">
    <property type="component" value="Segment"/>
</dbReference>
<dbReference type="KEGG" id="vg:75692096"/>
<dbReference type="EMBL" id="MZ130482">
    <property type="protein sequence ID" value="QWM89832.1"/>
    <property type="molecule type" value="Genomic_DNA"/>
</dbReference>
<evidence type="ECO:0000313" key="2">
    <source>
        <dbReference type="Proteomes" id="UP000827562"/>
    </source>
</evidence>
<reference evidence="1 2" key="1">
    <citation type="submission" date="2021-04" db="EMBL/GenBank/DDBJ databases">
        <authorList>
            <person name="Shkoporov A.N."/>
            <person name="Stockdale S.R."/>
            <person name="Guerin E."/>
            <person name="Ross R.P."/>
            <person name="Hill C."/>
        </authorList>
    </citation>
    <scope>NUCLEOTIDE SEQUENCE [LARGE SCALE GENOMIC DNA]</scope>
    <source>
        <strain evidence="2">cr77_1</strain>
    </source>
</reference>
<dbReference type="GeneID" id="75692096"/>
<proteinExistence type="predicted"/>
<dbReference type="RefSeq" id="YP_010359404.1">
    <property type="nucleotide sequence ID" value="NC_062772.1"/>
</dbReference>
<gene>
    <name evidence="1" type="primary">gp_16603</name>
</gene>
<evidence type="ECO:0000313" key="1">
    <source>
        <dbReference type="EMBL" id="QWM89832.1"/>
    </source>
</evidence>
<organism evidence="1 2">
    <name type="scientific">uncultured phage cr77_1</name>
    <dbReference type="NCBI Taxonomy" id="2986410"/>
    <lineage>
        <taxon>Viruses</taxon>
        <taxon>Duplodnaviria</taxon>
        <taxon>Heunggongvirae</taxon>
        <taxon>Uroviricota</taxon>
        <taxon>Caudoviricetes</taxon>
        <taxon>Crassvirales</taxon>
        <taxon>Suoliviridae</taxon>
        <taxon>Boorivirinae</taxon>
        <taxon>Canhaevirus</taxon>
        <taxon>Canhaevirus faecalis</taxon>
    </lineage>
</organism>
<name>A0AAE7V460_9CAUD</name>
<sequence length="160" mass="18585">MKDFIISLNNSNKNSNYSAYTQNLFDKATSFVPYFKSSFLDRRTSNTEDFVYTLPFSLKTNKSSLYDAAYRFKKIQRDLDAFEAWQRAINAMKAYRNYRGEESYDALVNGIPANFFGDFVQIGDVVIPTYANRDYFRSLSRETRTTIINVSITIVNVFVI</sequence>